<evidence type="ECO:0000313" key="4">
    <source>
        <dbReference type="Proteomes" id="UP000655588"/>
    </source>
</evidence>
<dbReference type="EMBL" id="WNWW01000545">
    <property type="protein sequence ID" value="KAF3423685.1"/>
    <property type="molecule type" value="Genomic_DNA"/>
</dbReference>
<keyword evidence="4" id="KW-1185">Reference proteome</keyword>
<keyword evidence="1" id="KW-0812">Transmembrane</keyword>
<reference evidence="3" key="1">
    <citation type="submission" date="2019-11" db="EMBL/GenBank/DDBJ databases">
        <title>The nuclear and mitochondrial genomes of Frieseomelitta varia - a highly eusocial stingless bee (Meliponini) with a permanently sterile worker caste.</title>
        <authorList>
            <person name="Freitas F.C.P."/>
            <person name="Lourenco A.P."/>
            <person name="Nunes F.M.F."/>
            <person name="Paschoal A.R."/>
            <person name="Abreu F.C.P."/>
            <person name="Barbin F.O."/>
            <person name="Bataglia L."/>
            <person name="Cardoso-Junior C.A.M."/>
            <person name="Cervoni M.S."/>
            <person name="Silva S.R."/>
            <person name="Dalarmi F."/>
            <person name="Del Lama M.A."/>
            <person name="Depintor T.S."/>
            <person name="Ferreira K.M."/>
            <person name="Goria P.S."/>
            <person name="Jaskot M.C."/>
            <person name="Lago D.C."/>
            <person name="Luna-Lucena D."/>
            <person name="Moda L.M."/>
            <person name="Nascimento L."/>
            <person name="Pedrino M."/>
            <person name="Rabico F.O."/>
            <person name="Sanches F.C."/>
            <person name="Santos D.E."/>
            <person name="Santos C.G."/>
            <person name="Vieira J."/>
            <person name="Lopes T.F."/>
            <person name="Barchuk A.R."/>
            <person name="Hartfelder K."/>
            <person name="Simoes Z.L.P."/>
            <person name="Bitondi M.M.G."/>
            <person name="Pinheiro D.G."/>
        </authorList>
    </citation>
    <scope>NUCLEOTIDE SEQUENCE</scope>
    <source>
        <strain evidence="3">USP_RPSP 00005682</strain>
        <tissue evidence="3">Whole individual</tissue>
    </source>
</reference>
<gene>
    <name evidence="3" type="ORF">E2986_12837</name>
</gene>
<dbReference type="AlphaFoldDB" id="A0A833VS58"/>
<keyword evidence="2" id="KW-0732">Signal</keyword>
<evidence type="ECO:0000313" key="3">
    <source>
        <dbReference type="EMBL" id="KAF3423685.1"/>
    </source>
</evidence>
<feature type="transmembrane region" description="Helical" evidence="1">
    <location>
        <begin position="39"/>
        <end position="61"/>
    </location>
</feature>
<accession>A0A833VS58</accession>
<evidence type="ECO:0008006" key="5">
    <source>
        <dbReference type="Google" id="ProtNLM"/>
    </source>
</evidence>
<feature type="chain" id="PRO_5032731841" description="Secreted protein" evidence="2">
    <location>
        <begin position="21"/>
        <end position="70"/>
    </location>
</feature>
<feature type="signal peptide" evidence="2">
    <location>
        <begin position="1"/>
        <end position="20"/>
    </location>
</feature>
<keyword evidence="1" id="KW-1133">Transmembrane helix</keyword>
<proteinExistence type="predicted"/>
<sequence length="70" mass="8424">MRPHFCQILTVLILRKLKMCLTTNSTRGDWDKFMHMKTLFYNIFHSVTICSKSVSVHIYYVRNKEDHAFK</sequence>
<dbReference type="Proteomes" id="UP000655588">
    <property type="component" value="Unassembled WGS sequence"/>
</dbReference>
<keyword evidence="1" id="KW-0472">Membrane</keyword>
<organism evidence="3 4">
    <name type="scientific">Frieseomelitta varia</name>
    <dbReference type="NCBI Taxonomy" id="561572"/>
    <lineage>
        <taxon>Eukaryota</taxon>
        <taxon>Metazoa</taxon>
        <taxon>Ecdysozoa</taxon>
        <taxon>Arthropoda</taxon>
        <taxon>Hexapoda</taxon>
        <taxon>Insecta</taxon>
        <taxon>Pterygota</taxon>
        <taxon>Neoptera</taxon>
        <taxon>Endopterygota</taxon>
        <taxon>Hymenoptera</taxon>
        <taxon>Apocrita</taxon>
        <taxon>Aculeata</taxon>
        <taxon>Apoidea</taxon>
        <taxon>Anthophila</taxon>
        <taxon>Apidae</taxon>
        <taxon>Frieseomelitta</taxon>
    </lineage>
</organism>
<evidence type="ECO:0000256" key="2">
    <source>
        <dbReference type="SAM" id="SignalP"/>
    </source>
</evidence>
<evidence type="ECO:0000256" key="1">
    <source>
        <dbReference type="SAM" id="Phobius"/>
    </source>
</evidence>
<name>A0A833VS58_9HYME</name>
<comment type="caution">
    <text evidence="3">The sequence shown here is derived from an EMBL/GenBank/DDBJ whole genome shotgun (WGS) entry which is preliminary data.</text>
</comment>
<protein>
    <recommendedName>
        <fullName evidence="5">Secreted protein</fullName>
    </recommendedName>
</protein>